<dbReference type="Gene3D" id="3.40.50.300">
    <property type="entry name" value="P-loop containing nucleotide triphosphate hydrolases"/>
    <property type="match status" value="4"/>
</dbReference>
<protein>
    <submittedName>
        <fullName evidence="12">Helicase-exonuclease AddAB, AddB subunit</fullName>
    </submittedName>
</protein>
<dbReference type="HOGENOM" id="CLU_007838_0_0_9"/>
<dbReference type="PANTHER" id="PTHR30591">
    <property type="entry name" value="RECBCD ENZYME SUBUNIT RECC"/>
    <property type="match status" value="1"/>
</dbReference>
<evidence type="ECO:0000256" key="5">
    <source>
        <dbReference type="ARBA" id="ARBA00022806"/>
    </source>
</evidence>
<feature type="compositionally biased region" description="Basic and acidic residues" evidence="10">
    <location>
        <begin position="1119"/>
        <end position="1129"/>
    </location>
</feature>
<keyword evidence="6 12" id="KW-0269">Exonuclease</keyword>
<dbReference type="GO" id="GO:0005524">
    <property type="term" value="F:ATP binding"/>
    <property type="evidence" value="ECO:0007669"/>
    <property type="project" value="UniProtKB-KW"/>
</dbReference>
<dbReference type="GO" id="GO:0004527">
    <property type="term" value="F:exonuclease activity"/>
    <property type="evidence" value="ECO:0007669"/>
    <property type="project" value="UniProtKB-KW"/>
</dbReference>
<keyword evidence="1" id="KW-0540">Nuclease</keyword>
<dbReference type="RefSeq" id="WP_008859947.1">
    <property type="nucleotide sequence ID" value="NZ_JH591188.1"/>
</dbReference>
<dbReference type="Pfam" id="PF21445">
    <property type="entry name" value="ADDB_N"/>
    <property type="match status" value="1"/>
</dbReference>
<evidence type="ECO:0000256" key="6">
    <source>
        <dbReference type="ARBA" id="ARBA00022839"/>
    </source>
</evidence>
<dbReference type="GO" id="GO:0004386">
    <property type="term" value="F:helicase activity"/>
    <property type="evidence" value="ECO:0007669"/>
    <property type="project" value="UniProtKB-KW"/>
</dbReference>
<dbReference type="InterPro" id="IPR027417">
    <property type="entry name" value="P-loop_NTPase"/>
</dbReference>
<reference evidence="12 13" key="1">
    <citation type="submission" date="2011-11" db="EMBL/GenBank/DDBJ databases">
        <title>The Genome Sequence of Dialister succinatiphilus YIT 11850.</title>
        <authorList>
            <consortium name="The Broad Institute Genome Sequencing Platform"/>
            <person name="Earl A."/>
            <person name="Ward D."/>
            <person name="Feldgarden M."/>
            <person name="Gevers D."/>
            <person name="Morotomi M."/>
            <person name="Young S.K."/>
            <person name="Zeng Q."/>
            <person name="Gargeya S."/>
            <person name="Fitzgerald M."/>
            <person name="Haas B."/>
            <person name="Abouelleil A."/>
            <person name="Alvarado L."/>
            <person name="Arachchi H.M."/>
            <person name="Berlin A."/>
            <person name="Brown A."/>
            <person name="Chapman S.B."/>
            <person name="Dunbar C."/>
            <person name="Gearin G."/>
            <person name="Goldberg J."/>
            <person name="Griggs A."/>
            <person name="Gujja S."/>
            <person name="Heiman D."/>
            <person name="Howarth C."/>
            <person name="Lui A."/>
            <person name="MacDonald P.J.P."/>
            <person name="Montmayeur A."/>
            <person name="Murphy C."/>
            <person name="Neiman D."/>
            <person name="Pearson M."/>
            <person name="Priest M."/>
            <person name="Roberts A."/>
            <person name="Saif S."/>
            <person name="Shea T."/>
            <person name="Sisk P."/>
            <person name="Stolte C."/>
            <person name="Sykes S."/>
            <person name="Wortman J."/>
            <person name="Nusbaum C."/>
            <person name="Birren B."/>
        </authorList>
    </citation>
    <scope>NUCLEOTIDE SEQUENCE [LARGE SCALE GENOMIC DNA]</scope>
    <source>
        <strain evidence="12 13">YIT 11850</strain>
    </source>
</reference>
<evidence type="ECO:0000256" key="7">
    <source>
        <dbReference type="ARBA" id="ARBA00022840"/>
    </source>
</evidence>
<dbReference type="Pfam" id="PF12705">
    <property type="entry name" value="PDDEXK_1"/>
    <property type="match status" value="1"/>
</dbReference>
<dbReference type="InterPro" id="IPR011604">
    <property type="entry name" value="PDDEXK-like_dom_sf"/>
</dbReference>
<accession>H1D1G5</accession>
<dbReference type="InterPro" id="IPR014017">
    <property type="entry name" value="DNA_helicase_UvrD-like_C"/>
</dbReference>
<evidence type="ECO:0000259" key="11">
    <source>
        <dbReference type="PROSITE" id="PS51217"/>
    </source>
</evidence>
<dbReference type="EMBL" id="ADLT01000049">
    <property type="protein sequence ID" value="EHO62588.1"/>
    <property type="molecule type" value="Genomic_DNA"/>
</dbReference>
<keyword evidence="4" id="KW-0378">Hydrolase</keyword>
<dbReference type="AlphaFoldDB" id="H1D1G5"/>
<comment type="caution">
    <text evidence="12">The sequence shown here is derived from an EMBL/GenBank/DDBJ whole genome shotgun (WGS) entry which is preliminary data.</text>
</comment>
<evidence type="ECO:0000256" key="10">
    <source>
        <dbReference type="SAM" id="MobiDB-lite"/>
    </source>
</evidence>
<feature type="domain" description="UvrD-like helicase C-terminal" evidence="11">
    <location>
        <begin position="273"/>
        <end position="575"/>
    </location>
</feature>
<dbReference type="InterPro" id="IPR011335">
    <property type="entry name" value="Restrct_endonuc-II-like"/>
</dbReference>
<evidence type="ECO:0000256" key="4">
    <source>
        <dbReference type="ARBA" id="ARBA00022801"/>
    </source>
</evidence>
<keyword evidence="3" id="KW-0227">DNA damage</keyword>
<keyword evidence="2" id="KW-0547">Nucleotide-binding</keyword>
<dbReference type="InterPro" id="IPR049035">
    <property type="entry name" value="ADDB_N"/>
</dbReference>
<dbReference type="Proteomes" id="UP000003277">
    <property type="component" value="Unassembled WGS sequence"/>
</dbReference>
<keyword evidence="13" id="KW-1185">Reference proteome</keyword>
<sequence>MGLHFIFGRAGTGKTERCCREIREYVEGHPERKAFLLVPDQGTYTAEYRLAESFPGKGFTNVTVCGFSRLAYRVFQELHSPVSDALSPLGQQIILRRLLEENRDQLQMMMKAASQPHFSEELTGFFHQLDMFCVSEKDLENAATAQGDTPLGRKMKDLSLLYRAYHQYLKDHFDYQGSLFDLLAREIPKSPTLRSSRVWIDGFNGMAPQKIHIVYALLHTAEEVTMTLQMDRPEEAAVNPNFARPFHLFSLLSAEERHFSSILLSEDCRFASPRLKAMARFFFNRRAAHSPLPPAANPASDEGLHLITASHRAEEVDFISRTILSLVRDRHLRFRDILVLLRNPEDYDDTLERSFKRYEIPGFIDRKHPMNNHPLVVLLDSLVRFLTAECSRKNSGWQRETIFRMLKTFLLPEWQEEEVDRLENYVLSHGIRPWQYHEPWEFRTYRDLDAPPPALSEKEQAKLTEVNAWRTRLTAMLDELAEKWSQSPKSKDRCRLLYQWMMDKKIPDTLSAMDEKEALRTNLRPHLQVWKKILSLLDEIVHTAGDDEISEKNFLSIFEDGLTALTYSTIPPTLDHVTVTGMDRGYAMEAAAVFIPGTVEGEFPRRVEEGGFFTELERQKIFKDSRLIFGESLLEEVHKEQFFTYLALTRAEKVLYMTMPSVNDDHNDTEPSFLLSQLRRLGYTSEERTLTPEDRETDRSYFANPRQALSLLPALLREKIPEKNSPWAALVRWARDNGYEEDVKDALAGYQYKNEAPPLPKDLADQLFKPQGRFFGSVTRFENYRRCPFMYFVRYGLKIDKRDEGEMESMDFGSYLHAGLHQFGQSLSKEKKQWRDATDEDIQNLSETIASRLAPKVRYGALHADGASRYTEKALNETFRRSLTALRKWSQNSSFDTKALEKEFYLHLSGEKDTFTLNGKIDRIDSCGEAVAIFDYKTGHTTATLQEAVAGLKLQLLTYLLDVEEEGGGGLLPAALMYIYLSGDVKSLPAVPPGGNPPLKDKEYTSGWILSDTDILRRLDGAAGEEDSFLPVKLSGKGTLTQTASTLSAEDFQNLLTIVKRKLLEIYHHMEKGHIPIRPVRYKNQVPCTYCPFHAICRFDPKGEGESYDYVNLPTDRELKKQLAERAMEKPQGPESSEGSKGEG</sequence>
<evidence type="ECO:0000256" key="3">
    <source>
        <dbReference type="ARBA" id="ARBA00022763"/>
    </source>
</evidence>
<dbReference type="STRING" id="742743.HMPREF9453_01453"/>
<keyword evidence="5 12" id="KW-0347">Helicase</keyword>
<dbReference type="GO" id="GO:0006281">
    <property type="term" value="P:DNA repair"/>
    <property type="evidence" value="ECO:0007669"/>
    <property type="project" value="UniProtKB-KW"/>
</dbReference>
<dbReference type="PATRIC" id="fig|742743.3.peg.1479"/>
<dbReference type="PANTHER" id="PTHR30591:SF1">
    <property type="entry name" value="RECBCD ENZYME SUBUNIT RECC"/>
    <property type="match status" value="1"/>
</dbReference>
<dbReference type="InterPro" id="IPR038726">
    <property type="entry name" value="PDDEXK_AddAB-type"/>
</dbReference>
<dbReference type="SUPFAM" id="SSF52540">
    <property type="entry name" value="P-loop containing nucleoside triphosphate hydrolases"/>
    <property type="match status" value="1"/>
</dbReference>
<dbReference type="Gene3D" id="3.90.320.10">
    <property type="match status" value="1"/>
</dbReference>
<keyword evidence="8" id="KW-0238">DNA-binding</keyword>
<dbReference type="PROSITE" id="PS51217">
    <property type="entry name" value="UVRD_HELICASE_CTER"/>
    <property type="match status" value="1"/>
</dbReference>
<organism evidence="12 13">
    <name type="scientific">Dialister succinatiphilus YIT 11850</name>
    <dbReference type="NCBI Taxonomy" id="742743"/>
    <lineage>
        <taxon>Bacteria</taxon>
        <taxon>Bacillati</taxon>
        <taxon>Bacillota</taxon>
        <taxon>Negativicutes</taxon>
        <taxon>Veillonellales</taxon>
        <taxon>Veillonellaceae</taxon>
        <taxon>Dialister</taxon>
    </lineage>
</organism>
<gene>
    <name evidence="12" type="ORF">HMPREF9453_01453</name>
</gene>
<dbReference type="GO" id="GO:0003677">
    <property type="term" value="F:DNA binding"/>
    <property type="evidence" value="ECO:0007669"/>
    <property type="project" value="UniProtKB-KW"/>
</dbReference>
<keyword evidence="9" id="KW-0234">DNA repair</keyword>
<name>H1D1G5_9FIRM</name>
<evidence type="ECO:0000256" key="8">
    <source>
        <dbReference type="ARBA" id="ARBA00023125"/>
    </source>
</evidence>
<evidence type="ECO:0000256" key="2">
    <source>
        <dbReference type="ARBA" id="ARBA00022741"/>
    </source>
</evidence>
<evidence type="ECO:0000313" key="13">
    <source>
        <dbReference type="Proteomes" id="UP000003277"/>
    </source>
</evidence>
<dbReference type="GO" id="GO:0006310">
    <property type="term" value="P:DNA recombination"/>
    <property type="evidence" value="ECO:0007669"/>
    <property type="project" value="TreeGrafter"/>
</dbReference>
<proteinExistence type="predicted"/>
<dbReference type="SUPFAM" id="SSF52980">
    <property type="entry name" value="Restriction endonuclease-like"/>
    <property type="match status" value="1"/>
</dbReference>
<evidence type="ECO:0000313" key="12">
    <source>
        <dbReference type="EMBL" id="EHO62588.1"/>
    </source>
</evidence>
<keyword evidence="7" id="KW-0067">ATP-binding</keyword>
<feature type="region of interest" description="Disordered" evidence="10">
    <location>
        <begin position="1119"/>
        <end position="1144"/>
    </location>
</feature>
<evidence type="ECO:0000256" key="1">
    <source>
        <dbReference type="ARBA" id="ARBA00022722"/>
    </source>
</evidence>
<dbReference type="eggNOG" id="COG3857">
    <property type="taxonomic scope" value="Bacteria"/>
</dbReference>
<evidence type="ECO:0000256" key="9">
    <source>
        <dbReference type="ARBA" id="ARBA00023204"/>
    </source>
</evidence>